<organism evidence="3 4">
    <name type="scientific">Streptomyces aidingensis</name>
    <dbReference type="NCBI Taxonomy" id="910347"/>
    <lineage>
        <taxon>Bacteria</taxon>
        <taxon>Bacillati</taxon>
        <taxon>Actinomycetota</taxon>
        <taxon>Actinomycetes</taxon>
        <taxon>Kitasatosporales</taxon>
        <taxon>Streptomycetaceae</taxon>
        <taxon>Streptomyces</taxon>
    </lineage>
</organism>
<name>A0A1I1MSY5_9ACTN</name>
<evidence type="ECO:0000256" key="1">
    <source>
        <dbReference type="ARBA" id="ARBA00022630"/>
    </source>
</evidence>
<dbReference type="GO" id="GO:0016627">
    <property type="term" value="F:oxidoreductase activity, acting on the CH-CH group of donors"/>
    <property type="evidence" value="ECO:0007669"/>
    <property type="project" value="InterPro"/>
</dbReference>
<proteinExistence type="predicted"/>
<dbReference type="EMBL" id="FOLM01000007">
    <property type="protein sequence ID" value="SFC88479.1"/>
    <property type="molecule type" value="Genomic_DNA"/>
</dbReference>
<dbReference type="Proteomes" id="UP000199207">
    <property type="component" value="Unassembled WGS sequence"/>
</dbReference>
<dbReference type="InterPro" id="IPR036250">
    <property type="entry name" value="AcylCo_DH-like_C"/>
</dbReference>
<evidence type="ECO:0000313" key="3">
    <source>
        <dbReference type="EMBL" id="SFC88479.1"/>
    </source>
</evidence>
<keyword evidence="1" id="KW-0285">Flavoprotein</keyword>
<dbReference type="SUPFAM" id="SSF47203">
    <property type="entry name" value="Acyl-CoA dehydrogenase C-terminal domain-like"/>
    <property type="match status" value="1"/>
</dbReference>
<feature type="domain" description="Acyl-CoA dehydrogenase/oxidase C-terminal" evidence="2">
    <location>
        <begin position="94"/>
        <end position="149"/>
    </location>
</feature>
<dbReference type="Pfam" id="PF00441">
    <property type="entry name" value="Acyl-CoA_dh_1"/>
    <property type="match status" value="1"/>
</dbReference>
<dbReference type="Gene3D" id="1.20.140.10">
    <property type="entry name" value="Butyryl-CoA Dehydrogenase, subunit A, domain 3"/>
    <property type="match status" value="1"/>
</dbReference>
<dbReference type="OrthoDB" id="3619737at2"/>
<dbReference type="InterPro" id="IPR009075">
    <property type="entry name" value="AcylCo_DH/oxidase_C"/>
</dbReference>
<accession>A0A1I1MSY5</accession>
<dbReference type="RefSeq" id="WP_093839181.1">
    <property type="nucleotide sequence ID" value="NZ_FOLM01000007.1"/>
</dbReference>
<dbReference type="STRING" id="910347.SAMN05421773_10746"/>
<reference evidence="3 4" key="1">
    <citation type="submission" date="2016-10" db="EMBL/GenBank/DDBJ databases">
        <authorList>
            <person name="de Groot N.N."/>
        </authorList>
    </citation>
    <scope>NUCLEOTIDE SEQUENCE [LARGE SCALE GENOMIC DNA]</scope>
    <source>
        <strain evidence="3 4">CGMCC 4.5739</strain>
    </source>
</reference>
<evidence type="ECO:0000259" key="2">
    <source>
        <dbReference type="Pfam" id="PF00441"/>
    </source>
</evidence>
<protein>
    <submittedName>
        <fullName evidence="3">Acyl-CoA dehydrogenase, C-terminal domain</fullName>
    </submittedName>
</protein>
<sequence length="210" mass="22179">MTTLLHRAERTARQEGLAAGLAAALSALSERPALSGRGAAAAAPGPWAALPARDMPPGARVRTHPLADREEIVFVACPGPRPAGTPEQAEAARLIAAVRLGIVRRLLDEAVEHLSERTAGDEPLIRKQLITGAVADIIAEVELLREHALTGDDDPEALADLHNRLDDLGWQVAKLFGASGYIADHPARALYVSALVANVWTDRQQGGQAA</sequence>
<evidence type="ECO:0000313" key="4">
    <source>
        <dbReference type="Proteomes" id="UP000199207"/>
    </source>
</evidence>
<dbReference type="AlphaFoldDB" id="A0A1I1MSY5"/>
<gene>
    <name evidence="3" type="ORF">SAMN05421773_10746</name>
</gene>
<keyword evidence="4" id="KW-1185">Reference proteome</keyword>